<evidence type="ECO:0000256" key="2">
    <source>
        <dbReference type="PROSITE-ProRule" id="PRU00035"/>
    </source>
</evidence>
<keyword evidence="3" id="KW-1133">Transmembrane helix</keyword>
<name>A0AAD8YQ06_9STRA</name>
<sequence>MDLGTIENRMNANVIESPEEFARLVRLTFTNAIKYNPGLITLFIEPLVTCLLFSIAGLEQ</sequence>
<feature type="domain" description="Bromo" evidence="4">
    <location>
        <begin position="1"/>
        <end position="43"/>
    </location>
</feature>
<proteinExistence type="predicted"/>
<dbReference type="PROSITE" id="PS50014">
    <property type="entry name" value="BROMODOMAIN_2"/>
    <property type="match status" value="1"/>
</dbReference>
<dbReference type="SUPFAM" id="SSF47370">
    <property type="entry name" value="Bromodomain"/>
    <property type="match status" value="1"/>
</dbReference>
<dbReference type="AlphaFoldDB" id="A0AAD8YQ06"/>
<organism evidence="5 6">
    <name type="scientific">Skeletonema marinoi</name>
    <dbReference type="NCBI Taxonomy" id="267567"/>
    <lineage>
        <taxon>Eukaryota</taxon>
        <taxon>Sar</taxon>
        <taxon>Stramenopiles</taxon>
        <taxon>Ochrophyta</taxon>
        <taxon>Bacillariophyta</taxon>
        <taxon>Coscinodiscophyceae</taxon>
        <taxon>Thalassiosirophycidae</taxon>
        <taxon>Thalassiosirales</taxon>
        <taxon>Skeletonemataceae</taxon>
        <taxon>Skeletonema</taxon>
        <taxon>Skeletonema marinoi-dohrnii complex</taxon>
    </lineage>
</organism>
<feature type="transmembrane region" description="Helical" evidence="3">
    <location>
        <begin position="39"/>
        <end position="58"/>
    </location>
</feature>
<evidence type="ECO:0000313" key="5">
    <source>
        <dbReference type="EMBL" id="KAK1749180.1"/>
    </source>
</evidence>
<dbReference type="Proteomes" id="UP001224775">
    <property type="component" value="Unassembled WGS sequence"/>
</dbReference>
<dbReference type="Pfam" id="PF00439">
    <property type="entry name" value="Bromodomain"/>
    <property type="match status" value="1"/>
</dbReference>
<dbReference type="InterPro" id="IPR001487">
    <property type="entry name" value="Bromodomain"/>
</dbReference>
<evidence type="ECO:0000313" key="6">
    <source>
        <dbReference type="Proteomes" id="UP001224775"/>
    </source>
</evidence>
<dbReference type="EMBL" id="JATAAI010000001">
    <property type="protein sequence ID" value="KAK1749180.1"/>
    <property type="molecule type" value="Genomic_DNA"/>
</dbReference>
<keyword evidence="3" id="KW-0812">Transmembrane</keyword>
<dbReference type="Gene3D" id="1.20.920.10">
    <property type="entry name" value="Bromodomain-like"/>
    <property type="match status" value="1"/>
</dbReference>
<keyword evidence="3" id="KW-0472">Membrane</keyword>
<keyword evidence="1 2" id="KW-0103">Bromodomain</keyword>
<keyword evidence="6" id="KW-1185">Reference proteome</keyword>
<evidence type="ECO:0000259" key="4">
    <source>
        <dbReference type="PROSITE" id="PS50014"/>
    </source>
</evidence>
<reference evidence="5" key="1">
    <citation type="submission" date="2023-06" db="EMBL/GenBank/DDBJ databases">
        <title>Survivors Of The Sea: Transcriptome response of Skeletonema marinoi to long-term dormancy.</title>
        <authorList>
            <person name="Pinder M.I.M."/>
            <person name="Kourtchenko O."/>
            <person name="Robertson E.K."/>
            <person name="Larsson T."/>
            <person name="Maumus F."/>
            <person name="Osuna-Cruz C.M."/>
            <person name="Vancaester E."/>
            <person name="Stenow R."/>
            <person name="Vandepoele K."/>
            <person name="Ploug H."/>
            <person name="Bruchert V."/>
            <person name="Godhe A."/>
            <person name="Topel M."/>
        </authorList>
    </citation>
    <scope>NUCLEOTIDE SEQUENCE</scope>
    <source>
        <strain evidence="5">R05AC</strain>
    </source>
</reference>
<evidence type="ECO:0000256" key="1">
    <source>
        <dbReference type="ARBA" id="ARBA00023117"/>
    </source>
</evidence>
<protein>
    <recommendedName>
        <fullName evidence="4">Bromo domain-containing protein</fullName>
    </recommendedName>
</protein>
<gene>
    <name evidence="5" type="ORF">QTG54_001119</name>
</gene>
<comment type="caution">
    <text evidence="5">The sequence shown here is derived from an EMBL/GenBank/DDBJ whole genome shotgun (WGS) entry which is preliminary data.</text>
</comment>
<dbReference type="InterPro" id="IPR036427">
    <property type="entry name" value="Bromodomain-like_sf"/>
</dbReference>
<accession>A0AAD8YQ06</accession>
<evidence type="ECO:0000256" key="3">
    <source>
        <dbReference type="SAM" id="Phobius"/>
    </source>
</evidence>